<feature type="compositionally biased region" description="Low complexity" evidence="2">
    <location>
        <begin position="118"/>
        <end position="130"/>
    </location>
</feature>
<dbReference type="PROSITE" id="PS51257">
    <property type="entry name" value="PROKAR_LIPOPROTEIN"/>
    <property type="match status" value="1"/>
</dbReference>
<dbReference type="AlphaFoldDB" id="A0A939C0D6"/>
<evidence type="ECO:0000313" key="3">
    <source>
        <dbReference type="EMBL" id="MBM9476608.1"/>
    </source>
</evidence>
<keyword evidence="1" id="KW-0378">Hydrolase</keyword>
<dbReference type="InterPro" id="IPR023365">
    <property type="entry name" value="Sortase_dom-sf"/>
</dbReference>
<proteinExistence type="predicted"/>
<dbReference type="Proteomes" id="UP000663801">
    <property type="component" value="Unassembled WGS sequence"/>
</dbReference>
<reference evidence="3" key="1">
    <citation type="submission" date="2021-01" db="EMBL/GenBank/DDBJ databases">
        <title>KCTC 19127 draft genome.</title>
        <authorList>
            <person name="An D."/>
        </authorList>
    </citation>
    <scope>NUCLEOTIDE SEQUENCE</scope>
    <source>
        <strain evidence="3">KCTC 19127</strain>
    </source>
</reference>
<feature type="compositionally biased region" description="Low complexity" evidence="2">
    <location>
        <begin position="54"/>
        <end position="70"/>
    </location>
</feature>
<evidence type="ECO:0000313" key="4">
    <source>
        <dbReference type="Proteomes" id="UP000663801"/>
    </source>
</evidence>
<dbReference type="CDD" id="cd05829">
    <property type="entry name" value="Sortase_F"/>
    <property type="match status" value="1"/>
</dbReference>
<dbReference type="RefSeq" id="WP_205256718.1">
    <property type="nucleotide sequence ID" value="NZ_BAAAPV010000004.1"/>
</dbReference>
<protein>
    <submittedName>
        <fullName evidence="3">Class F sortase</fullName>
    </submittedName>
</protein>
<dbReference type="Gene3D" id="2.40.260.10">
    <property type="entry name" value="Sortase"/>
    <property type="match status" value="1"/>
</dbReference>
<evidence type="ECO:0000256" key="1">
    <source>
        <dbReference type="ARBA" id="ARBA00022801"/>
    </source>
</evidence>
<keyword evidence="4" id="KW-1185">Reference proteome</keyword>
<accession>A0A939C0D6</accession>
<organism evidence="3 4">
    <name type="scientific">Nakamurella flavida</name>
    <dbReference type="NCBI Taxonomy" id="363630"/>
    <lineage>
        <taxon>Bacteria</taxon>
        <taxon>Bacillati</taxon>
        <taxon>Actinomycetota</taxon>
        <taxon>Actinomycetes</taxon>
        <taxon>Nakamurellales</taxon>
        <taxon>Nakamurellaceae</taxon>
        <taxon>Nakamurella</taxon>
    </lineage>
</organism>
<name>A0A939C0D6_9ACTN</name>
<evidence type="ECO:0000256" key="2">
    <source>
        <dbReference type="SAM" id="MobiDB-lite"/>
    </source>
</evidence>
<gene>
    <name evidence="3" type="ORF">JL107_09155</name>
</gene>
<feature type="compositionally biased region" description="Low complexity" evidence="2">
    <location>
        <begin position="97"/>
        <end position="110"/>
    </location>
</feature>
<feature type="compositionally biased region" description="Low complexity" evidence="2">
    <location>
        <begin position="78"/>
        <end position="89"/>
    </location>
</feature>
<dbReference type="InterPro" id="IPR005754">
    <property type="entry name" value="Sortase"/>
</dbReference>
<comment type="caution">
    <text evidence="3">The sequence shown here is derived from an EMBL/GenBank/DDBJ whole genome shotgun (WGS) entry which is preliminary data.</text>
</comment>
<sequence>MTGLDRQPTTGPDRRRARRWLAAAGTAGVLLLGACGSPQTTAPQPGADVAGTLAPRSSTVAAAPSSSAPASPTPAVDPPSSVSSAEPAPDTTPPADTPAADPAPVGDTAAPVPPTAPAPEAVAPLPESPPVSLSVPAIGVTSALLDLGLNDDGTVEVPPLDEPESKAGWYRNSPDPGSLGPSIILGHVDSKKYGPGVFYELGALKPGDTIEVTRQDNTVAVFTIDAVRSYPKSDFPTLDVYGNLDHAGIRLITCGGEFDPAASSYESNIIAFGTLTSSRPA</sequence>
<dbReference type="SUPFAM" id="SSF63817">
    <property type="entry name" value="Sortase"/>
    <property type="match status" value="1"/>
</dbReference>
<feature type="region of interest" description="Disordered" evidence="2">
    <location>
        <begin position="33"/>
        <end position="130"/>
    </location>
</feature>
<dbReference type="NCBIfam" id="NF033748">
    <property type="entry name" value="class_F_sortase"/>
    <property type="match status" value="1"/>
</dbReference>
<dbReference type="Pfam" id="PF04203">
    <property type="entry name" value="Sortase"/>
    <property type="match status" value="1"/>
</dbReference>
<dbReference type="EMBL" id="JAERWL010000008">
    <property type="protein sequence ID" value="MBM9476608.1"/>
    <property type="molecule type" value="Genomic_DNA"/>
</dbReference>
<dbReference type="GO" id="GO:0016787">
    <property type="term" value="F:hydrolase activity"/>
    <property type="evidence" value="ECO:0007669"/>
    <property type="project" value="UniProtKB-KW"/>
</dbReference>
<dbReference type="InterPro" id="IPR042001">
    <property type="entry name" value="Sortase_F"/>
</dbReference>